<sequence>MKIVTNDEFDEKYAEFLNKFDDMFDDEENIERIREDVKNGNPNDDWTNKMFKFIQQYENERTNNLVRIALKEFLIKD</sequence>
<accession>A0A0R1YRR6</accession>
<organism evidence="1 2">
    <name type="scientific">Lentilactobacillus parafarraginis DSM 18390 = JCM 14109</name>
    <dbReference type="NCBI Taxonomy" id="1423786"/>
    <lineage>
        <taxon>Bacteria</taxon>
        <taxon>Bacillati</taxon>
        <taxon>Bacillota</taxon>
        <taxon>Bacilli</taxon>
        <taxon>Lactobacillales</taxon>
        <taxon>Lactobacillaceae</taxon>
        <taxon>Lentilactobacillus</taxon>
    </lineage>
</organism>
<dbReference type="AlphaFoldDB" id="A0A0R1YRR6"/>
<comment type="caution">
    <text evidence="1">The sequence shown here is derived from an EMBL/GenBank/DDBJ whole genome shotgun (WGS) entry which is preliminary data.</text>
</comment>
<protein>
    <submittedName>
        <fullName evidence="1">Uncharacterized protein</fullName>
    </submittedName>
</protein>
<evidence type="ECO:0000313" key="1">
    <source>
        <dbReference type="EMBL" id="KRM45262.1"/>
    </source>
</evidence>
<proteinExistence type="predicted"/>
<evidence type="ECO:0000313" key="2">
    <source>
        <dbReference type="Proteomes" id="UP000051010"/>
    </source>
</evidence>
<dbReference type="PATRIC" id="fig|1423786.4.peg.2272"/>
<dbReference type="Proteomes" id="UP000051010">
    <property type="component" value="Unassembled WGS sequence"/>
</dbReference>
<reference evidence="1 2" key="1">
    <citation type="journal article" date="2015" name="Genome Announc.">
        <title>Expanding the biotechnology potential of lactobacilli through comparative genomics of 213 strains and associated genera.</title>
        <authorList>
            <person name="Sun Z."/>
            <person name="Harris H.M."/>
            <person name="McCann A."/>
            <person name="Guo C."/>
            <person name="Argimon S."/>
            <person name="Zhang W."/>
            <person name="Yang X."/>
            <person name="Jeffery I.B."/>
            <person name="Cooney J.C."/>
            <person name="Kagawa T.F."/>
            <person name="Liu W."/>
            <person name="Song Y."/>
            <person name="Salvetti E."/>
            <person name="Wrobel A."/>
            <person name="Rasinkangas P."/>
            <person name="Parkhill J."/>
            <person name="Rea M.C."/>
            <person name="O'Sullivan O."/>
            <person name="Ritari J."/>
            <person name="Douillard F.P."/>
            <person name="Paul Ross R."/>
            <person name="Yang R."/>
            <person name="Briner A.E."/>
            <person name="Felis G.E."/>
            <person name="de Vos W.M."/>
            <person name="Barrangou R."/>
            <person name="Klaenhammer T.R."/>
            <person name="Caufield P.W."/>
            <person name="Cui Y."/>
            <person name="Zhang H."/>
            <person name="O'Toole P.W."/>
        </authorList>
    </citation>
    <scope>NUCLEOTIDE SEQUENCE [LARGE SCALE GENOMIC DNA]</scope>
    <source>
        <strain evidence="1 2">DSM 18390</strain>
    </source>
</reference>
<dbReference type="EMBL" id="AZFZ01000005">
    <property type="protein sequence ID" value="KRM45262.1"/>
    <property type="molecule type" value="Genomic_DNA"/>
</dbReference>
<name>A0A0R1YRR6_9LACO</name>
<gene>
    <name evidence="1" type="ORF">FD47_GL002162</name>
</gene>